<protein>
    <submittedName>
        <fullName evidence="3">Uncharacterized protein</fullName>
    </submittedName>
</protein>
<accession>A0A803PBK4</accession>
<feature type="chain" id="PRO_5031387030" evidence="2">
    <location>
        <begin position="21"/>
        <end position="270"/>
    </location>
</feature>
<evidence type="ECO:0000313" key="3">
    <source>
        <dbReference type="EnsemblPlants" id="cds.evm.model.04.1068"/>
    </source>
</evidence>
<keyword evidence="4" id="KW-1185">Reference proteome</keyword>
<evidence type="ECO:0000313" key="4">
    <source>
        <dbReference type="Proteomes" id="UP000596661"/>
    </source>
</evidence>
<proteinExistence type="predicted"/>
<organism evidence="3 4">
    <name type="scientific">Cannabis sativa</name>
    <name type="common">Hemp</name>
    <name type="synonym">Marijuana</name>
    <dbReference type="NCBI Taxonomy" id="3483"/>
    <lineage>
        <taxon>Eukaryota</taxon>
        <taxon>Viridiplantae</taxon>
        <taxon>Streptophyta</taxon>
        <taxon>Embryophyta</taxon>
        <taxon>Tracheophyta</taxon>
        <taxon>Spermatophyta</taxon>
        <taxon>Magnoliopsida</taxon>
        <taxon>eudicotyledons</taxon>
        <taxon>Gunneridae</taxon>
        <taxon>Pentapetalae</taxon>
        <taxon>rosids</taxon>
        <taxon>fabids</taxon>
        <taxon>Rosales</taxon>
        <taxon>Cannabaceae</taxon>
        <taxon>Cannabis</taxon>
    </lineage>
</organism>
<dbReference type="AlphaFoldDB" id="A0A803PBK4"/>
<dbReference type="Gramene" id="evm.model.04.1068">
    <property type="protein sequence ID" value="cds.evm.model.04.1068"/>
    <property type="gene ID" value="evm.TU.04.1068"/>
</dbReference>
<keyword evidence="2" id="KW-0732">Signal</keyword>
<reference evidence="3" key="2">
    <citation type="submission" date="2021-03" db="UniProtKB">
        <authorList>
            <consortium name="EnsemblPlants"/>
        </authorList>
    </citation>
    <scope>IDENTIFICATION</scope>
</reference>
<name>A0A803PBK4_CANSA</name>
<reference evidence="3" key="1">
    <citation type="submission" date="2018-11" db="EMBL/GenBank/DDBJ databases">
        <authorList>
            <person name="Grassa J C."/>
        </authorList>
    </citation>
    <scope>NUCLEOTIDE SEQUENCE [LARGE SCALE GENOMIC DNA]</scope>
</reference>
<evidence type="ECO:0000256" key="2">
    <source>
        <dbReference type="SAM" id="SignalP"/>
    </source>
</evidence>
<feature type="signal peptide" evidence="2">
    <location>
        <begin position="1"/>
        <end position="20"/>
    </location>
</feature>
<feature type="region of interest" description="Disordered" evidence="1">
    <location>
        <begin position="165"/>
        <end position="205"/>
    </location>
</feature>
<evidence type="ECO:0000256" key="1">
    <source>
        <dbReference type="SAM" id="MobiDB-lite"/>
    </source>
</evidence>
<dbReference type="EMBL" id="UZAU01000372">
    <property type="status" value="NOT_ANNOTATED_CDS"/>
    <property type="molecule type" value="Genomic_DNA"/>
</dbReference>
<dbReference type="Proteomes" id="UP000596661">
    <property type="component" value="Chromosome 4"/>
</dbReference>
<sequence>MVAHLPLSLLCRWFWVLDRGGDTRLGPLVILLSWPKQNRLVVESLHVPPCSQCGYKRLGHYDANGNLLNRLGEPSVLGLDQSFEPEMLDAKSQGDSWVSPASTLSYDAFSKILSSGLVRVSIERYLVEITGVTDFPLDVSDTIHPEKYQRYGLYPSTSTVTGGPAAEGACPGYGQVPDLDDDVPLPRGQTSGAPARPLPTSRGKGKAFVEDFDSSSFEDDDMSFKLRGLTRGPSDERTGRLMAKVAQTSSGVNVVGSSLPPPLLGPAPVG</sequence>
<dbReference type="EnsemblPlants" id="evm.model.04.1068">
    <property type="protein sequence ID" value="cds.evm.model.04.1068"/>
    <property type="gene ID" value="evm.TU.04.1068"/>
</dbReference>